<evidence type="ECO:0000259" key="1">
    <source>
        <dbReference type="Pfam" id="PF04480"/>
    </source>
</evidence>
<dbReference type="Pfam" id="PF04480">
    <property type="entry name" value="DUF559"/>
    <property type="match status" value="1"/>
</dbReference>
<dbReference type="SUPFAM" id="SSF52980">
    <property type="entry name" value="Restriction endonuclease-like"/>
    <property type="match status" value="1"/>
</dbReference>
<reference evidence="2 3" key="1">
    <citation type="submission" date="2017-03" db="EMBL/GenBank/DDBJ databases">
        <title>Lifting the veil on microbial sulfur biogeochemistry in mining wastewaters.</title>
        <authorList>
            <person name="Kantor R.S."/>
            <person name="Colenbrander Nelson T."/>
            <person name="Marshall S."/>
            <person name="Bennett D."/>
            <person name="Apte S."/>
            <person name="Camacho D."/>
            <person name="Thomas B.C."/>
            <person name="Warren L.A."/>
            <person name="Banfield J.F."/>
        </authorList>
    </citation>
    <scope>NUCLEOTIDE SEQUENCE [LARGE SCALE GENOMIC DNA]</scope>
    <source>
        <strain evidence="2">32-68-21</strain>
    </source>
</reference>
<comment type="caution">
    <text evidence="2">The sequence shown here is derived from an EMBL/GenBank/DDBJ whole genome shotgun (WGS) entry which is preliminary data.</text>
</comment>
<dbReference type="Gene3D" id="3.40.960.10">
    <property type="entry name" value="VSR Endonuclease"/>
    <property type="match status" value="1"/>
</dbReference>
<gene>
    <name evidence="2" type="ORF">B7Y86_12900</name>
</gene>
<feature type="domain" description="DUF559" evidence="1">
    <location>
        <begin position="7"/>
        <end position="105"/>
    </location>
</feature>
<dbReference type="InterPro" id="IPR007569">
    <property type="entry name" value="DUF559"/>
</dbReference>
<dbReference type="CDD" id="cd01038">
    <property type="entry name" value="Endonuclease_DUF559"/>
    <property type="match status" value="1"/>
</dbReference>
<sequence>MLKPSDRTRSNARRGRSDPTLPEALFWKVLRDRRMEGLKFRRQMPLGPYIADFACPSIRLILELDGGVHVLRAESDAVRDAWLSANGWTVMRFANEAVLQNPALLFQAVRDHAVGFGEG</sequence>
<name>A0A258HGU3_9CAUL</name>
<dbReference type="PANTHER" id="PTHR38590">
    <property type="entry name" value="BLL0828 PROTEIN"/>
    <property type="match status" value="1"/>
</dbReference>
<evidence type="ECO:0000313" key="3">
    <source>
        <dbReference type="Proteomes" id="UP000216147"/>
    </source>
</evidence>
<dbReference type="EMBL" id="NCEQ01000013">
    <property type="protein sequence ID" value="OYX55552.1"/>
    <property type="molecule type" value="Genomic_DNA"/>
</dbReference>
<dbReference type="InterPro" id="IPR047216">
    <property type="entry name" value="Endonuclease_DUF559_bact"/>
</dbReference>
<evidence type="ECO:0000313" key="2">
    <source>
        <dbReference type="EMBL" id="OYX55552.1"/>
    </source>
</evidence>
<protein>
    <recommendedName>
        <fullName evidence="1">DUF559 domain-containing protein</fullName>
    </recommendedName>
</protein>
<dbReference type="Proteomes" id="UP000216147">
    <property type="component" value="Unassembled WGS sequence"/>
</dbReference>
<accession>A0A258HGU3</accession>
<dbReference type="PANTHER" id="PTHR38590:SF1">
    <property type="entry name" value="BLL0828 PROTEIN"/>
    <property type="match status" value="1"/>
</dbReference>
<proteinExistence type="predicted"/>
<dbReference type="AlphaFoldDB" id="A0A258HGU3"/>
<organism evidence="2 3">
    <name type="scientific">Brevundimonas subvibrioides</name>
    <dbReference type="NCBI Taxonomy" id="74313"/>
    <lineage>
        <taxon>Bacteria</taxon>
        <taxon>Pseudomonadati</taxon>
        <taxon>Pseudomonadota</taxon>
        <taxon>Alphaproteobacteria</taxon>
        <taxon>Caulobacterales</taxon>
        <taxon>Caulobacteraceae</taxon>
        <taxon>Brevundimonas</taxon>
    </lineage>
</organism>
<dbReference type="InterPro" id="IPR011335">
    <property type="entry name" value="Restrct_endonuc-II-like"/>
</dbReference>